<reference evidence="2" key="2">
    <citation type="submission" date="2023-05" db="EMBL/GenBank/DDBJ databases">
        <authorList>
            <consortium name="Lawrence Berkeley National Laboratory"/>
            <person name="Steindorff A."/>
            <person name="Hensen N."/>
            <person name="Bonometti L."/>
            <person name="Westerberg I."/>
            <person name="Brannstrom I.O."/>
            <person name="Guillou S."/>
            <person name="Cros-Aarteil S."/>
            <person name="Calhoun S."/>
            <person name="Haridas S."/>
            <person name="Kuo A."/>
            <person name="Mondo S."/>
            <person name="Pangilinan J."/>
            <person name="Riley R."/>
            <person name="Labutti K."/>
            <person name="Andreopoulos B."/>
            <person name="Lipzen A."/>
            <person name="Chen C."/>
            <person name="Yanf M."/>
            <person name="Daum C."/>
            <person name="Ng V."/>
            <person name="Clum A."/>
            <person name="Ohm R."/>
            <person name="Martin F."/>
            <person name="Silar P."/>
            <person name="Natvig D."/>
            <person name="Lalanne C."/>
            <person name="Gautier V."/>
            <person name="Ament-Velasquez S.L."/>
            <person name="Kruys A."/>
            <person name="Hutchinson M.I."/>
            <person name="Powell A.J."/>
            <person name="Barry K."/>
            <person name="Miller A.N."/>
            <person name="Grigoriev I.V."/>
            <person name="Debuchy R."/>
            <person name="Gladieux P."/>
            <person name="Thoren M.H."/>
            <person name="Johannesson H."/>
        </authorList>
    </citation>
    <scope>NUCLEOTIDE SEQUENCE</scope>
    <source>
        <strain evidence="2">CBS 123565</strain>
    </source>
</reference>
<accession>A0AAN6UQK0</accession>
<dbReference type="AlphaFoldDB" id="A0AAN6UQK0"/>
<reference evidence="2" key="1">
    <citation type="journal article" date="2023" name="Mol. Phylogenet. Evol.">
        <title>Genome-scale phylogeny and comparative genomics of the fungal order Sordariales.</title>
        <authorList>
            <person name="Hensen N."/>
            <person name="Bonometti L."/>
            <person name="Westerberg I."/>
            <person name="Brannstrom I.O."/>
            <person name="Guillou S."/>
            <person name="Cros-Aarteil S."/>
            <person name="Calhoun S."/>
            <person name="Haridas S."/>
            <person name="Kuo A."/>
            <person name="Mondo S."/>
            <person name="Pangilinan J."/>
            <person name="Riley R."/>
            <person name="LaButti K."/>
            <person name="Andreopoulos B."/>
            <person name="Lipzen A."/>
            <person name="Chen C."/>
            <person name="Yan M."/>
            <person name="Daum C."/>
            <person name="Ng V."/>
            <person name="Clum A."/>
            <person name="Steindorff A."/>
            <person name="Ohm R.A."/>
            <person name="Martin F."/>
            <person name="Silar P."/>
            <person name="Natvig D.O."/>
            <person name="Lalanne C."/>
            <person name="Gautier V."/>
            <person name="Ament-Velasquez S.L."/>
            <person name="Kruys A."/>
            <person name="Hutchinson M.I."/>
            <person name="Powell A.J."/>
            <person name="Barry K."/>
            <person name="Miller A.N."/>
            <person name="Grigoriev I.V."/>
            <person name="Debuchy R."/>
            <person name="Gladieux P."/>
            <person name="Hiltunen Thoren M."/>
            <person name="Johannesson H."/>
        </authorList>
    </citation>
    <scope>NUCLEOTIDE SEQUENCE</scope>
    <source>
        <strain evidence="2">CBS 123565</strain>
    </source>
</reference>
<evidence type="ECO:0000313" key="3">
    <source>
        <dbReference type="Proteomes" id="UP001304895"/>
    </source>
</evidence>
<evidence type="ECO:0000313" key="2">
    <source>
        <dbReference type="EMBL" id="KAK4137388.1"/>
    </source>
</evidence>
<gene>
    <name evidence="2" type="ORF">BT67DRAFT_438661</name>
</gene>
<dbReference type="Proteomes" id="UP001304895">
    <property type="component" value="Unassembled WGS sequence"/>
</dbReference>
<dbReference type="EMBL" id="MU853402">
    <property type="protein sequence ID" value="KAK4137388.1"/>
    <property type="molecule type" value="Genomic_DNA"/>
</dbReference>
<keyword evidence="3" id="KW-1185">Reference proteome</keyword>
<sequence>MQQPAKVLQEGAWPNSIRATPPSIPHSAHETGLRVLSRPQPNGTPGHAARKGPSSPPLRPNRGVSCPA</sequence>
<evidence type="ECO:0000256" key="1">
    <source>
        <dbReference type="SAM" id="MobiDB-lite"/>
    </source>
</evidence>
<comment type="caution">
    <text evidence="2">The sequence shown here is derived from an EMBL/GenBank/DDBJ whole genome shotgun (WGS) entry which is preliminary data.</text>
</comment>
<name>A0AAN6UQK0_9PEZI</name>
<protein>
    <submittedName>
        <fullName evidence="2">Uncharacterized protein</fullName>
    </submittedName>
</protein>
<organism evidence="2 3">
    <name type="scientific">Trichocladium antarcticum</name>
    <dbReference type="NCBI Taxonomy" id="1450529"/>
    <lineage>
        <taxon>Eukaryota</taxon>
        <taxon>Fungi</taxon>
        <taxon>Dikarya</taxon>
        <taxon>Ascomycota</taxon>
        <taxon>Pezizomycotina</taxon>
        <taxon>Sordariomycetes</taxon>
        <taxon>Sordariomycetidae</taxon>
        <taxon>Sordariales</taxon>
        <taxon>Chaetomiaceae</taxon>
        <taxon>Trichocladium</taxon>
    </lineage>
</organism>
<feature type="region of interest" description="Disordered" evidence="1">
    <location>
        <begin position="1"/>
        <end position="68"/>
    </location>
</feature>
<proteinExistence type="predicted"/>